<dbReference type="RefSeq" id="XP_001215883.1">
    <property type="nucleotide sequence ID" value="XM_001215883.1"/>
</dbReference>
<dbReference type="GeneID" id="4322242"/>
<dbReference type="OMA" id="WESGAFW"/>
<dbReference type="VEuPathDB" id="FungiDB:ATEG_06705"/>
<dbReference type="HOGENOM" id="CLU_025005_3_1_1"/>
<accession>Q0CHX9</accession>
<dbReference type="AlphaFoldDB" id="Q0CHX9"/>
<gene>
    <name evidence="1" type="ORF">ATEG_06705</name>
</gene>
<dbReference type="InterPro" id="IPR011009">
    <property type="entry name" value="Kinase-like_dom_sf"/>
</dbReference>
<evidence type="ECO:0000313" key="2">
    <source>
        <dbReference type="Proteomes" id="UP000007963"/>
    </source>
</evidence>
<dbReference type="OrthoDB" id="3645574at2759"/>
<dbReference type="eggNOG" id="ENOG502SII6">
    <property type="taxonomic scope" value="Eukaryota"/>
</dbReference>
<name>Q0CHX9_ASPTN</name>
<dbReference type="Proteomes" id="UP000007963">
    <property type="component" value="Unassembled WGS sequence"/>
</dbReference>
<dbReference type="PANTHER" id="PTHR21310:SF37">
    <property type="entry name" value="AMINOGLYCOSIDE PHOSPHOTRANSFERASE DOMAIN-CONTAINING PROTEIN"/>
    <property type="match status" value="1"/>
</dbReference>
<dbReference type="EMBL" id="CH476602">
    <property type="protein sequence ID" value="EAU33249.1"/>
    <property type="molecule type" value="Genomic_DNA"/>
</dbReference>
<dbReference type="STRING" id="341663.Q0CHX9"/>
<dbReference type="SUPFAM" id="SSF56112">
    <property type="entry name" value="Protein kinase-like (PK-like)"/>
    <property type="match status" value="1"/>
</dbReference>
<evidence type="ECO:0008006" key="3">
    <source>
        <dbReference type="Google" id="ProtNLM"/>
    </source>
</evidence>
<sequence length="525" mass="60683">MTRTRRLLRNKEITYSAAKEDESNILYRLGYHDKQTQFFAHLRERRDRMKVIAAHHLGLRSSNGCRVADQEDWMHGSFNVCIPITVGDWDGKRVLIRFPLPYRIGEETNPGNGDEKIRCEAGTYAWLQRNCPDVPIPHLYGFGLSTGETFTRVQNLPIFPRMFQHLRQKVLSWLGYQTPSNYAWHQLGSHNISDGIHGAGYLLVEYIEPTQGTMLSNTWAHGRYDKGLRANLFHSLSRIYLSFCRIPLPRIGSFIIDDDGGLRLMNRPLSIEIQQLENEKIPTYISRDYTYSTVNSYISDILAFHDSRFRNQPNAVNDRTDCSCQLAALSAMRTITPAFFQRDLRRGPFSFMLTDVHQSNIFVDAEWNITCLVDLEWACSRPIEMVEPPYWLTSKGVDELDAAEYNSVRTELMEILAAEEEARTTLSSNEGGLPRLSDVMNRAWESGTFWYTLALSSPSGMFTIFDQHIRPLFCPKYGDMFNAIMPFFWERDVGYITDRKLSDKEEYDRNLRQAFGYTDSDKIPV</sequence>
<protein>
    <recommendedName>
        <fullName evidence="3">Aminoglycoside phosphotransferase domain-containing protein</fullName>
    </recommendedName>
</protein>
<reference evidence="2" key="1">
    <citation type="submission" date="2005-09" db="EMBL/GenBank/DDBJ databases">
        <title>Annotation of the Aspergillus terreus NIH2624 genome.</title>
        <authorList>
            <person name="Birren B.W."/>
            <person name="Lander E.S."/>
            <person name="Galagan J.E."/>
            <person name="Nusbaum C."/>
            <person name="Devon K."/>
            <person name="Henn M."/>
            <person name="Ma L.-J."/>
            <person name="Jaffe D.B."/>
            <person name="Butler J."/>
            <person name="Alvarez P."/>
            <person name="Gnerre S."/>
            <person name="Grabherr M."/>
            <person name="Kleber M."/>
            <person name="Mauceli E.W."/>
            <person name="Brockman W."/>
            <person name="Rounsley S."/>
            <person name="Young S.K."/>
            <person name="LaButti K."/>
            <person name="Pushparaj V."/>
            <person name="DeCaprio D."/>
            <person name="Crawford M."/>
            <person name="Koehrsen M."/>
            <person name="Engels R."/>
            <person name="Montgomery P."/>
            <person name="Pearson M."/>
            <person name="Howarth C."/>
            <person name="Larson L."/>
            <person name="Luoma S."/>
            <person name="White J."/>
            <person name="Alvarado L."/>
            <person name="Kodira C.D."/>
            <person name="Zeng Q."/>
            <person name="Oleary S."/>
            <person name="Yandava C."/>
            <person name="Denning D.W."/>
            <person name="Nierman W.C."/>
            <person name="Milne T."/>
            <person name="Madden K."/>
        </authorList>
    </citation>
    <scope>NUCLEOTIDE SEQUENCE [LARGE SCALE GENOMIC DNA]</scope>
    <source>
        <strain evidence="2">NIH 2624 / FGSC A1156</strain>
    </source>
</reference>
<dbReference type="InterPro" id="IPR051678">
    <property type="entry name" value="AGP_Transferase"/>
</dbReference>
<evidence type="ECO:0000313" key="1">
    <source>
        <dbReference type="EMBL" id="EAU33249.1"/>
    </source>
</evidence>
<proteinExistence type="predicted"/>
<organism evidence="1 2">
    <name type="scientific">Aspergillus terreus (strain NIH 2624 / FGSC A1156)</name>
    <dbReference type="NCBI Taxonomy" id="341663"/>
    <lineage>
        <taxon>Eukaryota</taxon>
        <taxon>Fungi</taxon>
        <taxon>Dikarya</taxon>
        <taxon>Ascomycota</taxon>
        <taxon>Pezizomycotina</taxon>
        <taxon>Eurotiomycetes</taxon>
        <taxon>Eurotiomycetidae</taxon>
        <taxon>Eurotiales</taxon>
        <taxon>Aspergillaceae</taxon>
        <taxon>Aspergillus</taxon>
        <taxon>Aspergillus subgen. Circumdati</taxon>
    </lineage>
</organism>
<dbReference type="PANTHER" id="PTHR21310">
    <property type="entry name" value="AMINOGLYCOSIDE PHOSPHOTRANSFERASE-RELATED-RELATED"/>
    <property type="match status" value="1"/>
</dbReference>